<feature type="domain" description="Terminase large subunit GpA endonuclease" evidence="3">
    <location>
        <begin position="302"/>
        <end position="612"/>
    </location>
</feature>
<evidence type="ECO:0000256" key="1">
    <source>
        <dbReference type="SAM" id="MobiDB-lite"/>
    </source>
</evidence>
<evidence type="ECO:0000313" key="5">
    <source>
        <dbReference type="Proteomes" id="UP000530571"/>
    </source>
</evidence>
<comment type="caution">
    <text evidence="4">The sequence shown here is derived from an EMBL/GenBank/DDBJ whole genome shotgun (WGS) entry which is preliminary data.</text>
</comment>
<keyword evidence="5" id="KW-1185">Reference proteome</keyword>
<gene>
    <name evidence="4" type="ORF">GGR30_000604</name>
</gene>
<evidence type="ECO:0000259" key="3">
    <source>
        <dbReference type="Pfam" id="PF20454"/>
    </source>
</evidence>
<evidence type="ECO:0000313" key="4">
    <source>
        <dbReference type="EMBL" id="MBB4120709.1"/>
    </source>
</evidence>
<dbReference type="AlphaFoldDB" id="A0A7W6KIB8"/>
<feature type="domain" description="Phage terminase large subunit GpA ATPase" evidence="2">
    <location>
        <begin position="42"/>
        <end position="288"/>
    </location>
</feature>
<dbReference type="Pfam" id="PF20454">
    <property type="entry name" value="GpA_nuclease"/>
    <property type="match status" value="1"/>
</dbReference>
<proteinExistence type="predicted"/>
<dbReference type="RefSeq" id="WP_183482394.1">
    <property type="nucleotide sequence ID" value="NZ_JACIDZ010000001.1"/>
</dbReference>
<reference evidence="4 5" key="1">
    <citation type="submission" date="2020-08" db="EMBL/GenBank/DDBJ databases">
        <title>Genomic Encyclopedia of Type Strains, Phase IV (KMG-IV): sequencing the most valuable type-strain genomes for metagenomic binning, comparative biology and taxonomic classification.</title>
        <authorList>
            <person name="Goeker M."/>
        </authorList>
    </citation>
    <scope>NUCLEOTIDE SEQUENCE [LARGE SCALE GENOMIC DNA]</scope>
    <source>
        <strain evidence="4 5">DSM 28101</strain>
    </source>
</reference>
<dbReference type="Proteomes" id="UP000530571">
    <property type="component" value="Unassembled WGS sequence"/>
</dbReference>
<protein>
    <submittedName>
        <fullName evidence="4">Phage terminase large subunit GpA-like protein</fullName>
    </submittedName>
</protein>
<dbReference type="Pfam" id="PF05876">
    <property type="entry name" value="GpA_ATPase"/>
    <property type="match status" value="1"/>
</dbReference>
<dbReference type="GO" id="GO:0016887">
    <property type="term" value="F:ATP hydrolysis activity"/>
    <property type="evidence" value="ECO:0007669"/>
    <property type="project" value="InterPro"/>
</dbReference>
<dbReference type="InterPro" id="IPR046453">
    <property type="entry name" value="GpA_ATPase"/>
</dbReference>
<dbReference type="EMBL" id="JACIDZ010000001">
    <property type="protein sequence ID" value="MBB4120709.1"/>
    <property type="molecule type" value="Genomic_DNA"/>
</dbReference>
<sequence>MTMLFNPERLMFEALANACEPPPPVDYLGWAKSNIVFSERISAFPGPYREDMFPFFSEILRALSPDDPCSIVTLSKSAQVGGTVLANIFLLGTLDLDPCDFLYVHPTEENASRWSKTKLMPLLRETVSVRVLFPEAGRDGGNSILYKERVDGRGAVQAAGANSAAGLSMISPRAQVQDDLAKWVYNEAGDPESQADSRSKAFFNRKVFKISTPLIAPGCRITANYLAGTQERYHVPCPHCHELQPLEWENMRDHIDPQYPELAHFVCVHCGCEIHEHHRQWMVDPENGAEWVAKYPERARYHRSFHVWVPYSPLESWEAIARAWLKVQSGGADDKEKGAGAEQVFFNDTLGLAYEADNKAIAWEDLRDRAEETGFRRGVVPGDMLALTIGIDVQGDRVEWLLRGWGRNKMSAVIDYGVIDNRAGSHLPGYREHSGHISEHQVMEALDRLIAKRWPDENGRMRDVDRVAIDGNAYTEDVWFWARRHPRSKVIMVRGDNRDAAPLLSQVREYDKRGRPKKQKWSTRFFNFNASVMKMGLYRDFRKDDPEQPGFISFAIGLGDNFYQQATSEVRIKEKDRNGYPRWVWKLPDGQRNEVLDMLNQSRAAAIRLNVPYWTDEEWDARAEELARQEPEEQGDLEDLIGSLAVAVKAVSDPGKTPEEKPTPSPDAPVSDRVAAAMRRAERAAQRTRPG</sequence>
<dbReference type="InterPro" id="IPR046454">
    <property type="entry name" value="GpA_endonuclease"/>
</dbReference>
<accession>A0A7W6KIB8</accession>
<name>A0A7W6KIB8_9HYPH</name>
<dbReference type="GO" id="GO:0004519">
    <property type="term" value="F:endonuclease activity"/>
    <property type="evidence" value="ECO:0007669"/>
    <property type="project" value="InterPro"/>
</dbReference>
<organism evidence="4 5">
    <name type="scientific">Martelella radicis</name>
    <dbReference type="NCBI Taxonomy" id="1397476"/>
    <lineage>
        <taxon>Bacteria</taxon>
        <taxon>Pseudomonadati</taxon>
        <taxon>Pseudomonadota</taxon>
        <taxon>Alphaproteobacteria</taxon>
        <taxon>Hyphomicrobiales</taxon>
        <taxon>Aurantimonadaceae</taxon>
        <taxon>Martelella</taxon>
    </lineage>
</organism>
<feature type="region of interest" description="Disordered" evidence="1">
    <location>
        <begin position="649"/>
        <end position="691"/>
    </location>
</feature>
<evidence type="ECO:0000259" key="2">
    <source>
        <dbReference type="Pfam" id="PF05876"/>
    </source>
</evidence>